<feature type="domain" description="Xylose isomerase-like TIM barrel" evidence="4">
    <location>
        <begin position="56"/>
        <end position="277"/>
    </location>
</feature>
<evidence type="ECO:0000313" key="6">
    <source>
        <dbReference type="Proteomes" id="UP000199024"/>
    </source>
</evidence>
<dbReference type="InterPro" id="IPR013022">
    <property type="entry name" value="Xyl_isomerase-like_TIM-brl"/>
</dbReference>
<dbReference type="PANTHER" id="PTHR43489">
    <property type="entry name" value="ISOMERASE"/>
    <property type="match status" value="1"/>
</dbReference>
<evidence type="ECO:0000259" key="4">
    <source>
        <dbReference type="Pfam" id="PF01261"/>
    </source>
</evidence>
<protein>
    <submittedName>
        <fullName evidence="5">Hydroxypyruvate isomerase</fullName>
    </submittedName>
</protein>
<dbReference type="RefSeq" id="WP_089836066.1">
    <property type="nucleotide sequence ID" value="NZ_FOZL01000001.1"/>
</dbReference>
<evidence type="ECO:0000256" key="3">
    <source>
        <dbReference type="PIRSR" id="PIRSR006241-50"/>
    </source>
</evidence>
<dbReference type="InterPro" id="IPR050417">
    <property type="entry name" value="Sugar_Epim/Isomerase"/>
</dbReference>
<comment type="similarity">
    <text evidence="2">Belongs to the hyi family.</text>
</comment>
<dbReference type="PIRSF" id="PIRSF006241">
    <property type="entry name" value="HyI"/>
    <property type="match status" value="1"/>
</dbReference>
<dbReference type="GO" id="GO:0016853">
    <property type="term" value="F:isomerase activity"/>
    <property type="evidence" value="ECO:0007669"/>
    <property type="project" value="UniProtKB-KW"/>
</dbReference>
<dbReference type="InterPro" id="IPR036237">
    <property type="entry name" value="Xyl_isomerase-like_sf"/>
</dbReference>
<reference evidence="5 6" key="1">
    <citation type="submission" date="2016-10" db="EMBL/GenBank/DDBJ databases">
        <authorList>
            <person name="de Groot N.N."/>
        </authorList>
    </citation>
    <scope>NUCLEOTIDE SEQUENCE [LARGE SCALE GENOMIC DNA]</scope>
    <source>
        <strain evidence="5 6">DSM 21001</strain>
    </source>
</reference>
<evidence type="ECO:0000256" key="2">
    <source>
        <dbReference type="PIRNR" id="PIRNR006241"/>
    </source>
</evidence>
<dbReference type="InterPro" id="IPR026040">
    <property type="entry name" value="HyI-like"/>
</dbReference>
<name>A0A1I6L762_9BACT</name>
<dbReference type="OrthoDB" id="9786584at2"/>
<organism evidence="5 6">
    <name type="scientific">Granulicella pectinivorans</name>
    <dbReference type="NCBI Taxonomy" id="474950"/>
    <lineage>
        <taxon>Bacteria</taxon>
        <taxon>Pseudomonadati</taxon>
        <taxon>Acidobacteriota</taxon>
        <taxon>Terriglobia</taxon>
        <taxon>Terriglobales</taxon>
        <taxon>Acidobacteriaceae</taxon>
        <taxon>Granulicella</taxon>
    </lineage>
</organism>
<dbReference type="Pfam" id="PF01261">
    <property type="entry name" value="AP_endonuc_2"/>
    <property type="match status" value="1"/>
</dbReference>
<dbReference type="Proteomes" id="UP000199024">
    <property type="component" value="Unassembled WGS sequence"/>
</dbReference>
<keyword evidence="6" id="KW-1185">Reference proteome</keyword>
<evidence type="ECO:0000313" key="5">
    <source>
        <dbReference type="EMBL" id="SFR99299.1"/>
    </source>
</evidence>
<dbReference type="Gene3D" id="3.20.20.150">
    <property type="entry name" value="Divalent-metal-dependent TIM barrel enzymes"/>
    <property type="match status" value="1"/>
</dbReference>
<accession>A0A1I6L762</accession>
<dbReference type="SUPFAM" id="SSF51658">
    <property type="entry name" value="Xylose isomerase-like"/>
    <property type="match status" value="1"/>
</dbReference>
<sequence>MNRRQFAQNAVAMAAGLGAMEILPSLAVAQTAAASPFRFSVMLWTLNKLGPFEQTIELVSKAGYSGIELVGEWRKWSDDEALKTAAHLKTLGLRVDSMAGVKGSFADPDTIDALLADLNLSFAMARKLGCTQIILTTGKRVAKSSFEVCVDNLKKIAVIAEKADIEIVIEPIDLLENATSFLTSVTEAFQMCRAVQSPKIKVLYDVYHEQRQAGNILEKFEKNIDLVSLVHIADVPGRHEPGTGELNYNAVYKLLAKLNYKGYICMEFYPTGDAVTQLRAAREEAIRAARA</sequence>
<dbReference type="EMBL" id="FOZL01000001">
    <property type="protein sequence ID" value="SFR99299.1"/>
    <property type="molecule type" value="Genomic_DNA"/>
</dbReference>
<dbReference type="AlphaFoldDB" id="A0A1I6L762"/>
<keyword evidence="5" id="KW-0670">Pyruvate</keyword>
<evidence type="ECO:0000256" key="1">
    <source>
        <dbReference type="ARBA" id="ARBA00023235"/>
    </source>
</evidence>
<feature type="active site" description="Proton donor/acceptor" evidence="3">
    <location>
        <position position="170"/>
    </location>
</feature>
<proteinExistence type="inferred from homology"/>
<dbReference type="STRING" id="474950.SAMN05421771_0363"/>
<feature type="active site" description="Proton donor/acceptor" evidence="3">
    <location>
        <position position="267"/>
    </location>
</feature>
<gene>
    <name evidence="5" type="ORF">SAMN05421771_0363</name>
</gene>
<keyword evidence="1 2" id="KW-0413">Isomerase</keyword>